<protein>
    <submittedName>
        <fullName evidence="4">L-asparaginase (EC)</fullName>
        <ecNumber evidence="4">3.5.1.1</ecNumber>
    </submittedName>
</protein>
<sequence length="188" mass="21343">HRIKIKLKHLSQNKVKTLTMKKRILALVTGGTFDKEYNMINGELFFKDTHLPEIFQRGRSTLDITVRTLMMIDSVEMTENDRSIIAQNCKRTESKHIIITHGTDTMVETAKYLAESGIEGKTIVLLGAMIPYKFGMSSDGFFNLGAALAFAQSMPNGIYIAMHGECFDWDDVRKNRESGYFVHTKNQS</sequence>
<feature type="non-terminal residue" evidence="4">
    <location>
        <position position="1"/>
    </location>
</feature>
<dbReference type="AlphaFoldDB" id="A0A6S6RYE3"/>
<name>A0A6S6RYE3_9BACT</name>
<dbReference type="GO" id="GO:0004067">
    <property type="term" value="F:asparaginase activity"/>
    <property type="evidence" value="ECO:0007669"/>
    <property type="project" value="UniProtKB-UniRule"/>
</dbReference>
<evidence type="ECO:0000313" key="4">
    <source>
        <dbReference type="EMBL" id="CAA6802130.1"/>
    </source>
</evidence>
<dbReference type="EC" id="3.5.1.1" evidence="4"/>
<evidence type="ECO:0000259" key="3">
    <source>
        <dbReference type="Pfam" id="PF00710"/>
    </source>
</evidence>
<gene>
    <name evidence="4" type="ORF">HELGO_WM31746</name>
</gene>
<feature type="domain" description="L-asparaginase N-terminal" evidence="3">
    <location>
        <begin position="23"/>
        <end position="178"/>
    </location>
</feature>
<proteinExistence type="predicted"/>
<dbReference type="PANTHER" id="PTHR11707">
    <property type="entry name" value="L-ASPARAGINASE"/>
    <property type="match status" value="1"/>
</dbReference>
<evidence type="ECO:0000256" key="1">
    <source>
        <dbReference type="PIRSR" id="PIRSR001220-1"/>
    </source>
</evidence>
<dbReference type="PIRSF" id="PIRSF500176">
    <property type="entry name" value="L_ASNase"/>
    <property type="match status" value="1"/>
</dbReference>
<dbReference type="InterPro" id="IPR037152">
    <property type="entry name" value="L-asparaginase_N_sf"/>
</dbReference>
<dbReference type="Gene3D" id="3.40.50.1170">
    <property type="entry name" value="L-asparaginase, N-terminal domain"/>
    <property type="match status" value="1"/>
</dbReference>
<feature type="binding site" evidence="2">
    <location>
        <position position="74"/>
    </location>
    <ligand>
        <name>substrate</name>
    </ligand>
</feature>
<dbReference type="EMBL" id="CACVAQ010000073">
    <property type="protein sequence ID" value="CAA6802130.1"/>
    <property type="molecule type" value="Genomic_DNA"/>
</dbReference>
<dbReference type="InterPro" id="IPR036152">
    <property type="entry name" value="Asp/glu_Ase-like_sf"/>
</dbReference>
<dbReference type="InterPro" id="IPR006034">
    <property type="entry name" value="Asparaginase/glutaminase-like"/>
</dbReference>
<evidence type="ECO:0000256" key="2">
    <source>
        <dbReference type="PIRSR" id="PIRSR001220-2"/>
    </source>
</evidence>
<accession>A0A6S6RYE3</accession>
<dbReference type="PROSITE" id="PS51732">
    <property type="entry name" value="ASN_GLN_ASE_3"/>
    <property type="match status" value="1"/>
</dbReference>
<keyword evidence="4" id="KW-0378">Hydrolase</keyword>
<dbReference type="PIRSF" id="PIRSF001220">
    <property type="entry name" value="L-ASNase_gatD"/>
    <property type="match status" value="1"/>
</dbReference>
<dbReference type="PANTHER" id="PTHR11707:SF28">
    <property type="entry name" value="60 KDA LYSOPHOSPHOLIPASE"/>
    <property type="match status" value="1"/>
</dbReference>
<feature type="active site" description="O-isoaspartyl threonine intermediate" evidence="1">
    <location>
        <position position="32"/>
    </location>
</feature>
<dbReference type="Pfam" id="PF00710">
    <property type="entry name" value="Asparaginase"/>
    <property type="match status" value="1"/>
</dbReference>
<dbReference type="InterPro" id="IPR027474">
    <property type="entry name" value="L-asparaginase_N"/>
</dbReference>
<dbReference type="PRINTS" id="PR00139">
    <property type="entry name" value="ASNGLNASE"/>
</dbReference>
<dbReference type="SUPFAM" id="SSF53774">
    <property type="entry name" value="Glutaminase/Asparaginase"/>
    <property type="match status" value="1"/>
</dbReference>
<reference evidence="4" key="1">
    <citation type="submission" date="2020-01" db="EMBL/GenBank/DDBJ databases">
        <authorList>
            <person name="Meier V. D."/>
            <person name="Meier V D."/>
        </authorList>
    </citation>
    <scope>NUCLEOTIDE SEQUENCE</scope>
    <source>
        <strain evidence="4">HLG_WM_MAG_10</strain>
    </source>
</reference>
<feature type="binding site" evidence="2">
    <location>
        <begin position="103"/>
        <end position="104"/>
    </location>
    <ligand>
        <name>substrate</name>
    </ligand>
</feature>
<organism evidence="4">
    <name type="scientific">uncultured Aureispira sp</name>
    <dbReference type="NCBI Taxonomy" id="1331704"/>
    <lineage>
        <taxon>Bacteria</taxon>
        <taxon>Pseudomonadati</taxon>
        <taxon>Bacteroidota</taxon>
        <taxon>Saprospiria</taxon>
        <taxon>Saprospirales</taxon>
        <taxon>Saprospiraceae</taxon>
        <taxon>Aureispira</taxon>
        <taxon>environmental samples</taxon>
    </lineage>
</organism>